<dbReference type="GO" id="GO:0032259">
    <property type="term" value="P:methylation"/>
    <property type="evidence" value="ECO:0007669"/>
    <property type="project" value="UniProtKB-KW"/>
</dbReference>
<comment type="caution">
    <text evidence="7">The sequence shown here is derived from an EMBL/GenBank/DDBJ whole genome shotgun (WGS) entry which is preliminary data.</text>
</comment>
<evidence type="ECO:0000256" key="1">
    <source>
        <dbReference type="ARBA" id="ARBA00022603"/>
    </source>
</evidence>
<keyword evidence="8" id="KW-1185">Reference proteome</keyword>
<dbReference type="PROSITE" id="PS00095">
    <property type="entry name" value="C5_MTASE_2"/>
    <property type="match status" value="1"/>
</dbReference>
<dbReference type="InterPro" id="IPR031303">
    <property type="entry name" value="C5_meth_CS"/>
</dbReference>
<dbReference type="Proteomes" id="UP000266841">
    <property type="component" value="Unassembled WGS sequence"/>
</dbReference>
<dbReference type="Gene3D" id="3.90.120.10">
    <property type="entry name" value="DNA Methylase, subunit A, domain 2"/>
    <property type="match status" value="1"/>
</dbReference>
<evidence type="ECO:0000256" key="3">
    <source>
        <dbReference type="ARBA" id="ARBA00022691"/>
    </source>
</evidence>
<dbReference type="SUPFAM" id="SSF53335">
    <property type="entry name" value="S-adenosyl-L-methionine-dependent methyltransferases"/>
    <property type="match status" value="1"/>
</dbReference>
<dbReference type="PROSITE" id="PS51679">
    <property type="entry name" value="SAM_MT_C5"/>
    <property type="match status" value="1"/>
</dbReference>
<sequence>MTSAVTVAHDVSESPLSPKFVTEHVLHLPPFLTKSIYPTLLGENVAPRAYHLEGRFGSRTHKIDRGKNGIPILFSQTEMEELGRTSNDLRELLLTEGVEVVEKAFVHNHRSVQTVPVVDSRIHPELEPGGYKLPEISPREFAWGSSQQTELFTYAEMFGGIGGFGVALEALGGRCKFYSEIEETCRETYKLNFKTASKFIYGDIYEVPDDALPCGLDLLVAGFPCQPFSSLGDQSGFDCKKGRGHLYLQIVRVLRSSKPKAFLLENVQGLFRMRETLDSIVQSFRQAGYRVTAEVCTAKGLTATSRKRLFFVGIRHDLIDDDRGSSPPPHTFDSGFFKFPFIPDLKLCSHDVIDYDELPDEELEVLRLEESTFEQLSQSGKWKPNHLAWPNKQLDTLTSHYGNAVGRGESQLVPSSSPFLPRRFSVRECARVMGFPNNYSFRERRDGQGEMAYRKENYRMIGNAVCPPLIAALAGSVLDAAGIMRPGMSSWTEEGRRVAIDLSRASLRSRRADVPMGCLVPE</sequence>
<evidence type="ECO:0000256" key="4">
    <source>
        <dbReference type="PROSITE-ProRule" id="PRU01016"/>
    </source>
</evidence>
<dbReference type="PRINTS" id="PR00105">
    <property type="entry name" value="C5METTRFRASE"/>
</dbReference>
<comment type="catalytic activity">
    <reaction evidence="6">
        <text>a 2'-deoxycytidine in DNA + S-adenosyl-L-methionine = a 5-methyl-2'-deoxycytidine in DNA + S-adenosyl-L-homocysteine + H(+)</text>
        <dbReference type="Rhea" id="RHEA:13681"/>
        <dbReference type="Rhea" id="RHEA-COMP:11369"/>
        <dbReference type="Rhea" id="RHEA-COMP:11370"/>
        <dbReference type="ChEBI" id="CHEBI:15378"/>
        <dbReference type="ChEBI" id="CHEBI:57856"/>
        <dbReference type="ChEBI" id="CHEBI:59789"/>
        <dbReference type="ChEBI" id="CHEBI:85452"/>
        <dbReference type="ChEBI" id="CHEBI:85454"/>
        <dbReference type="EC" id="2.1.1.37"/>
    </reaction>
</comment>
<dbReference type="InterPro" id="IPR001525">
    <property type="entry name" value="C5_MeTfrase"/>
</dbReference>
<dbReference type="GO" id="GO:0044027">
    <property type="term" value="P:negative regulation of gene expression via chromosomal CpG island methylation"/>
    <property type="evidence" value="ECO:0007669"/>
    <property type="project" value="TreeGrafter"/>
</dbReference>
<organism evidence="7 8">
    <name type="scientific">Thalassiosira oceanica</name>
    <name type="common">Marine diatom</name>
    <dbReference type="NCBI Taxonomy" id="159749"/>
    <lineage>
        <taxon>Eukaryota</taxon>
        <taxon>Sar</taxon>
        <taxon>Stramenopiles</taxon>
        <taxon>Ochrophyta</taxon>
        <taxon>Bacillariophyta</taxon>
        <taxon>Coscinodiscophyceae</taxon>
        <taxon>Thalassiosirophycidae</taxon>
        <taxon>Thalassiosirales</taxon>
        <taxon>Thalassiosiraceae</taxon>
        <taxon>Thalassiosira</taxon>
    </lineage>
</organism>
<feature type="active site" evidence="4">
    <location>
        <position position="225"/>
    </location>
</feature>
<dbReference type="OMA" id="LEYCDIT"/>
<reference evidence="7 8" key="1">
    <citation type="journal article" date="2012" name="Genome Biol.">
        <title>Genome and low-iron response of an oceanic diatom adapted to chronic iron limitation.</title>
        <authorList>
            <person name="Lommer M."/>
            <person name="Specht M."/>
            <person name="Roy A.S."/>
            <person name="Kraemer L."/>
            <person name="Andreson R."/>
            <person name="Gutowska M.A."/>
            <person name="Wolf J."/>
            <person name="Bergner S.V."/>
            <person name="Schilhabel M.B."/>
            <person name="Klostermeier U.C."/>
            <person name="Beiko R.G."/>
            <person name="Rosenstiel P."/>
            <person name="Hippler M."/>
            <person name="Laroche J."/>
        </authorList>
    </citation>
    <scope>NUCLEOTIDE SEQUENCE [LARGE SCALE GENOMIC DNA]</scope>
    <source>
        <strain evidence="7 8">CCMP1005</strain>
    </source>
</reference>
<dbReference type="PANTHER" id="PTHR10629:SF52">
    <property type="entry name" value="DNA (CYTOSINE-5)-METHYLTRANSFERASE 1"/>
    <property type="match status" value="1"/>
</dbReference>
<dbReference type="Gene3D" id="3.40.50.150">
    <property type="entry name" value="Vaccinia Virus protein VP39"/>
    <property type="match status" value="1"/>
</dbReference>
<keyword evidence="1 4" id="KW-0489">Methyltransferase</keyword>
<dbReference type="EC" id="2.1.1.37" evidence="6"/>
<dbReference type="Pfam" id="PF00145">
    <property type="entry name" value="DNA_methylase"/>
    <property type="match status" value="1"/>
</dbReference>
<dbReference type="EMBL" id="AGNL01007510">
    <property type="protein sequence ID" value="EJK71202.1"/>
    <property type="molecule type" value="Genomic_DNA"/>
</dbReference>
<dbReference type="AlphaFoldDB" id="K0TKM0"/>
<name>K0TKM0_THAOC</name>
<keyword evidence="3 4" id="KW-0949">S-adenosyl-L-methionine</keyword>
<dbReference type="PANTHER" id="PTHR10629">
    <property type="entry name" value="CYTOSINE-SPECIFIC METHYLTRANSFERASE"/>
    <property type="match status" value="1"/>
</dbReference>
<dbReference type="GO" id="GO:0005634">
    <property type="term" value="C:nucleus"/>
    <property type="evidence" value="ECO:0007669"/>
    <property type="project" value="TreeGrafter"/>
</dbReference>
<evidence type="ECO:0000256" key="2">
    <source>
        <dbReference type="ARBA" id="ARBA00022679"/>
    </source>
</evidence>
<protein>
    <recommendedName>
        <fullName evidence="6">Cytosine-specific methyltransferase</fullName>
        <ecNumber evidence="6">2.1.1.37</ecNumber>
    </recommendedName>
</protein>
<dbReference type="PROSITE" id="PS00094">
    <property type="entry name" value="C5_MTASE_1"/>
    <property type="match status" value="1"/>
</dbReference>
<dbReference type="GO" id="GO:0003886">
    <property type="term" value="F:DNA (cytosine-5-)-methyltransferase activity"/>
    <property type="evidence" value="ECO:0007669"/>
    <property type="project" value="UniProtKB-EC"/>
</dbReference>
<accession>K0TKM0</accession>
<dbReference type="NCBIfam" id="TIGR00675">
    <property type="entry name" value="dcm"/>
    <property type="match status" value="1"/>
</dbReference>
<comment type="similarity">
    <text evidence="4 5">Belongs to the class I-like SAM-binding methyltransferase superfamily. C5-methyltransferase family.</text>
</comment>
<evidence type="ECO:0000313" key="8">
    <source>
        <dbReference type="Proteomes" id="UP000266841"/>
    </source>
</evidence>
<dbReference type="eggNOG" id="KOG0919">
    <property type="taxonomic scope" value="Eukaryota"/>
</dbReference>
<keyword evidence="2 4" id="KW-0808">Transferase</keyword>
<proteinExistence type="inferred from homology"/>
<dbReference type="InterPro" id="IPR050390">
    <property type="entry name" value="C5-Methyltransferase"/>
</dbReference>
<gene>
    <name evidence="7" type="ORF">THAOC_07382</name>
</gene>
<evidence type="ECO:0000256" key="5">
    <source>
        <dbReference type="RuleBase" id="RU000416"/>
    </source>
</evidence>
<dbReference type="GO" id="GO:0003677">
    <property type="term" value="F:DNA binding"/>
    <property type="evidence" value="ECO:0007669"/>
    <property type="project" value="TreeGrafter"/>
</dbReference>
<dbReference type="OrthoDB" id="41255at2759"/>
<evidence type="ECO:0000256" key="6">
    <source>
        <dbReference type="RuleBase" id="RU000417"/>
    </source>
</evidence>
<dbReference type="InterPro" id="IPR018117">
    <property type="entry name" value="C5_DNA_meth_AS"/>
</dbReference>
<dbReference type="InterPro" id="IPR029063">
    <property type="entry name" value="SAM-dependent_MTases_sf"/>
</dbReference>
<evidence type="ECO:0000313" key="7">
    <source>
        <dbReference type="EMBL" id="EJK71202.1"/>
    </source>
</evidence>